<comment type="caution">
    <text evidence="2">The sequence shown here is derived from an EMBL/GenBank/DDBJ whole genome shotgun (WGS) entry which is preliminary data.</text>
</comment>
<name>A0ABN9TTX8_9DINO</name>
<keyword evidence="3" id="KW-1185">Reference proteome</keyword>
<sequence>MATTGEGEPPALFFGAPVAAASLAEQRRTARGSGEEADLPSPPGQRVCRELPVVDERQRIPYCAGPSHFGSEPAGPTRPEEAPAWARPSHAGRSLSARRGR</sequence>
<gene>
    <name evidence="2" type="ORF">PCOR1329_LOCUS42031</name>
</gene>
<reference evidence="2" key="1">
    <citation type="submission" date="2023-10" db="EMBL/GenBank/DDBJ databases">
        <authorList>
            <person name="Chen Y."/>
            <person name="Shah S."/>
            <person name="Dougan E. K."/>
            <person name="Thang M."/>
            <person name="Chan C."/>
        </authorList>
    </citation>
    <scope>NUCLEOTIDE SEQUENCE [LARGE SCALE GENOMIC DNA]</scope>
</reference>
<dbReference type="EMBL" id="CAUYUJ010015050">
    <property type="protein sequence ID" value="CAK0849309.1"/>
    <property type="molecule type" value="Genomic_DNA"/>
</dbReference>
<evidence type="ECO:0000313" key="2">
    <source>
        <dbReference type="EMBL" id="CAK0849309.1"/>
    </source>
</evidence>
<evidence type="ECO:0000313" key="3">
    <source>
        <dbReference type="Proteomes" id="UP001189429"/>
    </source>
</evidence>
<feature type="region of interest" description="Disordered" evidence="1">
    <location>
        <begin position="24"/>
        <end position="47"/>
    </location>
</feature>
<organism evidence="2 3">
    <name type="scientific">Prorocentrum cordatum</name>
    <dbReference type="NCBI Taxonomy" id="2364126"/>
    <lineage>
        <taxon>Eukaryota</taxon>
        <taxon>Sar</taxon>
        <taxon>Alveolata</taxon>
        <taxon>Dinophyceae</taxon>
        <taxon>Prorocentrales</taxon>
        <taxon>Prorocentraceae</taxon>
        <taxon>Prorocentrum</taxon>
    </lineage>
</organism>
<feature type="region of interest" description="Disordered" evidence="1">
    <location>
        <begin position="64"/>
        <end position="101"/>
    </location>
</feature>
<accession>A0ABN9TTX8</accession>
<protein>
    <submittedName>
        <fullName evidence="2">Uncharacterized protein</fullName>
    </submittedName>
</protein>
<dbReference type="Proteomes" id="UP001189429">
    <property type="component" value="Unassembled WGS sequence"/>
</dbReference>
<evidence type="ECO:0000256" key="1">
    <source>
        <dbReference type="SAM" id="MobiDB-lite"/>
    </source>
</evidence>
<proteinExistence type="predicted"/>